<dbReference type="EMBL" id="JAJVCZ030000002">
    <property type="protein sequence ID" value="KAL0263292.1"/>
    <property type="molecule type" value="Genomic_DNA"/>
</dbReference>
<feature type="transmembrane region" description="Helical" evidence="4">
    <location>
        <begin position="580"/>
        <end position="599"/>
    </location>
</feature>
<feature type="transmembrane region" description="Helical" evidence="4">
    <location>
        <begin position="723"/>
        <end position="742"/>
    </location>
</feature>
<keyword evidence="7" id="KW-1185">Reference proteome</keyword>
<protein>
    <recommendedName>
        <fullName evidence="5">Rhodopsin domain-containing protein</fullName>
    </recommendedName>
</protein>
<evidence type="ECO:0000256" key="4">
    <source>
        <dbReference type="SAM" id="Phobius"/>
    </source>
</evidence>
<dbReference type="InterPro" id="IPR050375">
    <property type="entry name" value="MFS_TsgA-like"/>
</dbReference>
<evidence type="ECO:0000259" key="5">
    <source>
        <dbReference type="Pfam" id="PF20684"/>
    </source>
</evidence>
<feature type="transmembrane region" description="Helical" evidence="4">
    <location>
        <begin position="185"/>
        <end position="203"/>
    </location>
</feature>
<feature type="domain" description="Rhodopsin" evidence="5">
    <location>
        <begin position="32"/>
        <end position="298"/>
    </location>
</feature>
<dbReference type="RefSeq" id="XP_066636321.1">
    <property type="nucleotide sequence ID" value="XM_066773754.1"/>
</dbReference>
<keyword evidence="4" id="KW-1133">Transmembrane helix</keyword>
<name>A0ABR3CRQ6_9PEZI</name>
<evidence type="ECO:0000313" key="7">
    <source>
        <dbReference type="Proteomes" id="UP001430584"/>
    </source>
</evidence>
<dbReference type="InterPro" id="IPR049326">
    <property type="entry name" value="Rhodopsin_dom_fungi"/>
</dbReference>
<dbReference type="GeneID" id="92006357"/>
<sequence>MSTSDGDFESRGPIVLTVSIAMIVCSTVFVGFRLTSRIGIVKKVGWDDYFMAFAWLLAFGLSFSICYGVKYGLGMHEVNIPNSQDPPLRRLEYVFTVLYVGSPGLRNPCLMATKTSILVFYLSLSKSHRAFRWGVIADLLVVNVGGAALTVLNIVQCRPISAAFVNPAPPGATCTDIVTLYLSSAPLNIITDLATLFLPMPILTSMRLPKKQKTILVITFGFGVFVAVVDVVRIVYLQSAATTRLRDIQNHVKNDESRNYEQSDFSWYASLSFLWSSIEVNVGICCGCVPALKPLVSRFLPRFIRDAGETVHSVTHLRETYTDNEMINAQRIPSATDQSPAIPPPTASTEAEEPMGMLDFLTTPNMRELPECERTPTALTNTTRHTSPRTPTFFDFVYLKRKKSLVQLTNAESVFPVTMVTILFFLWGFAYGLLDVLNAQFQAIAGMSRGQTVSIHSLYYAGYFVGPLTYGRIVLKKYGFKACFMSGLCIYACGTLVFWPSAVLTSYPAFLISNFIVGLGLSTLEIAANPFTVLCGPAKYAETRINISQGVQAIGTVLSPLLAKKVLFKIDADSLIDVQWTYLGIALFVVLLAVAYYWIPIPEATDIELEDIAERGDDANHARIFNVRVIWITLAMGVLSEFFYCGLQESISTSFVTYMNDVASYIDTTDHLAYSHTAFAVSRFLAALATIWVKPRYVLMVCYAGVLAFCGVCFRGTGNTAAVGIVFVYFFEGPIFSLLFAQSLRGMGRHTKEASALLTASISGGAIFPPINFAVENGAEPGQYGYGFIVPIAAAACGALMPLYCNLFPKAITQVDPIDEARAAELDPPMSPTSGAPGTPGSRLRTPRLGTPRLGTPWSASRVLRGSIAKVVRRMDGKEEAPSIQQKERRSWPSLES</sequence>
<evidence type="ECO:0000256" key="3">
    <source>
        <dbReference type="SAM" id="MobiDB-lite"/>
    </source>
</evidence>
<evidence type="ECO:0000313" key="6">
    <source>
        <dbReference type="EMBL" id="KAL0263292.1"/>
    </source>
</evidence>
<keyword evidence="4" id="KW-0812">Transmembrane</keyword>
<dbReference type="SUPFAM" id="SSF103473">
    <property type="entry name" value="MFS general substrate transporter"/>
    <property type="match status" value="1"/>
</dbReference>
<gene>
    <name evidence="6" type="ORF">SLS55_002272</name>
</gene>
<feature type="transmembrane region" description="Helical" evidence="4">
    <location>
        <begin position="697"/>
        <end position="717"/>
    </location>
</feature>
<dbReference type="Gene3D" id="1.20.1250.20">
    <property type="entry name" value="MFS general substrate transporter like domains"/>
    <property type="match status" value="2"/>
</dbReference>
<feature type="transmembrane region" description="Helical" evidence="4">
    <location>
        <begin position="12"/>
        <end position="32"/>
    </location>
</feature>
<evidence type="ECO:0000256" key="2">
    <source>
        <dbReference type="ARBA" id="ARBA00022475"/>
    </source>
</evidence>
<feature type="transmembrane region" description="Helical" evidence="4">
    <location>
        <begin position="629"/>
        <end position="647"/>
    </location>
</feature>
<proteinExistence type="predicted"/>
<feature type="compositionally biased region" description="Low complexity" evidence="3">
    <location>
        <begin position="843"/>
        <end position="857"/>
    </location>
</feature>
<dbReference type="Pfam" id="PF20684">
    <property type="entry name" value="Fung_rhodopsin"/>
    <property type="match status" value="1"/>
</dbReference>
<dbReference type="Pfam" id="PF07690">
    <property type="entry name" value="MFS_1"/>
    <property type="match status" value="1"/>
</dbReference>
<keyword evidence="4" id="KW-0472">Membrane</keyword>
<feature type="transmembrane region" description="Helical" evidence="4">
    <location>
        <begin position="482"/>
        <end position="499"/>
    </location>
</feature>
<evidence type="ECO:0000256" key="1">
    <source>
        <dbReference type="ARBA" id="ARBA00004429"/>
    </source>
</evidence>
<feature type="region of interest" description="Disordered" evidence="3">
    <location>
        <begin position="825"/>
        <end position="858"/>
    </location>
</feature>
<feature type="transmembrane region" description="Helical" evidence="4">
    <location>
        <begin position="215"/>
        <end position="236"/>
    </location>
</feature>
<feature type="transmembrane region" description="Helical" evidence="4">
    <location>
        <begin position="754"/>
        <end position="772"/>
    </location>
</feature>
<dbReference type="Proteomes" id="UP001430584">
    <property type="component" value="Unassembled WGS sequence"/>
</dbReference>
<feature type="compositionally biased region" description="Basic and acidic residues" evidence="3">
    <location>
        <begin position="874"/>
        <end position="891"/>
    </location>
</feature>
<feature type="region of interest" description="Disordered" evidence="3">
    <location>
        <begin position="874"/>
        <end position="897"/>
    </location>
</feature>
<reference evidence="6 7" key="1">
    <citation type="submission" date="2024-02" db="EMBL/GenBank/DDBJ databases">
        <title>De novo assembly and annotation of 12 fungi associated with fruit tree decline syndrome in Ontario, Canada.</title>
        <authorList>
            <person name="Sulman M."/>
            <person name="Ellouze W."/>
            <person name="Ilyukhin E."/>
        </authorList>
    </citation>
    <scope>NUCLEOTIDE SEQUENCE [LARGE SCALE GENOMIC DNA]</scope>
    <source>
        <strain evidence="6 7">FDS-637</strain>
    </source>
</reference>
<accession>A0ABR3CRQ6</accession>
<dbReference type="InterPro" id="IPR036259">
    <property type="entry name" value="MFS_trans_sf"/>
</dbReference>
<feature type="transmembrane region" description="Helical" evidence="4">
    <location>
        <begin position="413"/>
        <end position="434"/>
    </location>
</feature>
<feature type="transmembrane region" description="Helical" evidence="4">
    <location>
        <begin position="454"/>
        <end position="475"/>
    </location>
</feature>
<dbReference type="PANTHER" id="PTHR43702">
    <property type="entry name" value="L-FUCOSE-PROTON SYMPORTER"/>
    <property type="match status" value="1"/>
</dbReference>
<dbReference type="PANTHER" id="PTHR43702:SF13">
    <property type="entry name" value="MONOSACCHARIDE TRANSPORTER, PUTATIVE (AFU_ORTHOLOGUE AFUA_4G06630)-RELATED"/>
    <property type="match status" value="1"/>
</dbReference>
<feature type="transmembrane region" description="Helical" evidence="4">
    <location>
        <begin position="133"/>
        <end position="155"/>
    </location>
</feature>
<dbReference type="InterPro" id="IPR011701">
    <property type="entry name" value="MFS"/>
</dbReference>
<feature type="transmembrane region" description="Helical" evidence="4">
    <location>
        <begin position="784"/>
        <end position="804"/>
    </location>
</feature>
<organism evidence="6 7">
    <name type="scientific">Diplodia seriata</name>
    <dbReference type="NCBI Taxonomy" id="420778"/>
    <lineage>
        <taxon>Eukaryota</taxon>
        <taxon>Fungi</taxon>
        <taxon>Dikarya</taxon>
        <taxon>Ascomycota</taxon>
        <taxon>Pezizomycotina</taxon>
        <taxon>Dothideomycetes</taxon>
        <taxon>Dothideomycetes incertae sedis</taxon>
        <taxon>Botryosphaeriales</taxon>
        <taxon>Botryosphaeriaceae</taxon>
        <taxon>Diplodia</taxon>
    </lineage>
</organism>
<comment type="caution">
    <text evidence="6">The sequence shown here is derived from an EMBL/GenBank/DDBJ whole genome shotgun (WGS) entry which is preliminary data.</text>
</comment>
<keyword evidence="2" id="KW-1003">Cell membrane</keyword>
<feature type="transmembrane region" description="Helical" evidence="4">
    <location>
        <begin position="53"/>
        <end position="73"/>
    </location>
</feature>
<comment type="subcellular location">
    <subcellularLocation>
        <location evidence="1">Cell inner membrane</location>
        <topology evidence="1">Multi-pass membrane protein</topology>
    </subcellularLocation>
</comment>